<reference evidence="1 2" key="1">
    <citation type="journal article" date="2015" name="Proc. Natl. Acad. Sci. U.S.A.">
        <title>Expanded metabolic versatility of ubiquitous nitrite-oxidizing bacteria from the genus Nitrospira.</title>
        <authorList>
            <person name="Koch H."/>
            <person name="Lucker S."/>
            <person name="Albertsen M."/>
            <person name="Kitzinger K."/>
            <person name="Herbold C."/>
            <person name="Spieck E."/>
            <person name="Nielsen P.H."/>
            <person name="Wagner M."/>
            <person name="Daims H."/>
        </authorList>
    </citation>
    <scope>NUCLEOTIDE SEQUENCE [LARGE SCALE GENOMIC DNA]</scope>
    <source>
        <strain evidence="1 2">NSP M-1</strain>
    </source>
</reference>
<gene>
    <name evidence="1" type="ORF">NITMOv2_0318</name>
</gene>
<dbReference type="STRING" id="42253.NITMOv2_0318"/>
<dbReference type="Proteomes" id="UP000069205">
    <property type="component" value="Chromosome"/>
</dbReference>
<dbReference type="KEGG" id="nmv:NITMOv2_0318"/>
<protein>
    <submittedName>
        <fullName evidence="1">Uncharacterized protein</fullName>
    </submittedName>
</protein>
<sequence length="55" mass="6132">MAEQRIPYGSWDGGRDLTDCFTNGKDILLAATEWHGRCAYPCRAGEQTMEHLSAT</sequence>
<dbReference type="AlphaFoldDB" id="A0A0K2G704"/>
<evidence type="ECO:0000313" key="2">
    <source>
        <dbReference type="Proteomes" id="UP000069205"/>
    </source>
</evidence>
<proteinExistence type="predicted"/>
<name>A0A0K2G704_NITMO</name>
<evidence type="ECO:0000313" key="1">
    <source>
        <dbReference type="EMBL" id="ALA56756.1"/>
    </source>
</evidence>
<dbReference type="PATRIC" id="fig|42253.5.peg.306"/>
<accession>A0A0K2G704</accession>
<keyword evidence="2" id="KW-1185">Reference proteome</keyword>
<dbReference type="EMBL" id="CP011801">
    <property type="protein sequence ID" value="ALA56756.1"/>
    <property type="molecule type" value="Genomic_DNA"/>
</dbReference>
<organism evidence="1 2">
    <name type="scientific">Nitrospira moscoviensis</name>
    <dbReference type="NCBI Taxonomy" id="42253"/>
    <lineage>
        <taxon>Bacteria</taxon>
        <taxon>Pseudomonadati</taxon>
        <taxon>Nitrospirota</taxon>
        <taxon>Nitrospiria</taxon>
        <taxon>Nitrospirales</taxon>
        <taxon>Nitrospiraceae</taxon>
        <taxon>Nitrospira</taxon>
    </lineage>
</organism>